<gene>
    <name evidence="2" type="ORF">TTEB3V08_LOCUS10711</name>
</gene>
<dbReference type="Gene3D" id="3.30.60.30">
    <property type="match status" value="2"/>
</dbReference>
<dbReference type="PROSITE" id="PS51465">
    <property type="entry name" value="KAZAL_2"/>
    <property type="match status" value="2"/>
</dbReference>
<organism evidence="2">
    <name type="scientific">Timema tahoe</name>
    <dbReference type="NCBI Taxonomy" id="61484"/>
    <lineage>
        <taxon>Eukaryota</taxon>
        <taxon>Metazoa</taxon>
        <taxon>Ecdysozoa</taxon>
        <taxon>Arthropoda</taxon>
        <taxon>Hexapoda</taxon>
        <taxon>Insecta</taxon>
        <taxon>Pterygota</taxon>
        <taxon>Neoptera</taxon>
        <taxon>Polyneoptera</taxon>
        <taxon>Phasmatodea</taxon>
        <taxon>Timematodea</taxon>
        <taxon>Timematoidea</taxon>
        <taxon>Timematidae</taxon>
        <taxon>Timema</taxon>
    </lineage>
</organism>
<accession>A0A7R9IQN9</accession>
<dbReference type="SMART" id="SM00280">
    <property type="entry name" value="KAZAL"/>
    <property type="match status" value="2"/>
</dbReference>
<protein>
    <recommendedName>
        <fullName evidence="1">Kazal-like domain-containing protein</fullName>
    </recommendedName>
</protein>
<dbReference type="EMBL" id="OE006703">
    <property type="protein sequence ID" value="CAD7462821.1"/>
    <property type="molecule type" value="Genomic_DNA"/>
</dbReference>
<dbReference type="InterPro" id="IPR036058">
    <property type="entry name" value="Kazal_dom_sf"/>
</dbReference>
<dbReference type="SUPFAM" id="SSF100895">
    <property type="entry name" value="Kazal-type serine protease inhibitors"/>
    <property type="match status" value="2"/>
</dbReference>
<name>A0A7R9IQN9_9NEOP</name>
<reference evidence="2" key="1">
    <citation type="submission" date="2020-11" db="EMBL/GenBank/DDBJ databases">
        <authorList>
            <person name="Tran Van P."/>
        </authorList>
    </citation>
    <scope>NUCLEOTIDE SEQUENCE</scope>
</reference>
<sequence>MADPYHVTSDVRGRGNNNSHVVYRVLAEDYTERWAVMTVCGDAQQCPQRVCTADYTPVCAWDYGYQRRTFSNICHFNNFNCLTGYRWTIIGNGECNNILPSPPKDRCDIACTQEYAPVCACDGKEPPRTFSNQCYLQVFNCKTGR</sequence>
<feature type="domain" description="Kazal-like" evidence="1">
    <location>
        <begin position="41"/>
        <end position="97"/>
    </location>
</feature>
<feature type="domain" description="Kazal-like" evidence="1">
    <location>
        <begin position="101"/>
        <end position="145"/>
    </location>
</feature>
<dbReference type="CDD" id="cd00104">
    <property type="entry name" value="KAZAL_FS"/>
    <property type="match status" value="2"/>
</dbReference>
<dbReference type="InterPro" id="IPR002350">
    <property type="entry name" value="Kazal_dom"/>
</dbReference>
<evidence type="ECO:0000313" key="2">
    <source>
        <dbReference type="EMBL" id="CAD7462821.1"/>
    </source>
</evidence>
<proteinExistence type="predicted"/>
<dbReference type="AlphaFoldDB" id="A0A7R9IQN9"/>
<evidence type="ECO:0000259" key="1">
    <source>
        <dbReference type="PROSITE" id="PS51465"/>
    </source>
</evidence>
<dbReference type="Pfam" id="PF07648">
    <property type="entry name" value="Kazal_2"/>
    <property type="match status" value="2"/>
</dbReference>